<evidence type="ECO:0000313" key="2">
    <source>
        <dbReference type="Proteomes" id="UP000298460"/>
    </source>
</evidence>
<organism evidence="1 2">
    <name type="scientific">Desulfosporosinus fructosivorans</name>
    <dbReference type="NCBI Taxonomy" id="2018669"/>
    <lineage>
        <taxon>Bacteria</taxon>
        <taxon>Bacillati</taxon>
        <taxon>Bacillota</taxon>
        <taxon>Clostridia</taxon>
        <taxon>Eubacteriales</taxon>
        <taxon>Desulfitobacteriaceae</taxon>
        <taxon>Desulfosporosinus</taxon>
    </lineage>
</organism>
<dbReference type="OrthoDB" id="7061864at2"/>
<name>A0A4Z0R664_9FIRM</name>
<evidence type="ECO:0000313" key="1">
    <source>
        <dbReference type="EMBL" id="TGE38611.1"/>
    </source>
</evidence>
<reference evidence="1 2" key="1">
    <citation type="submission" date="2019-03" db="EMBL/GenBank/DDBJ databases">
        <title>Draft Genome Sequence of Desulfosporosinus fructosivorans Strain 63.6F, Isolated from Marine Sediment in the Baltic Sea.</title>
        <authorList>
            <person name="Hausmann B."/>
            <person name="Vandieken V."/>
            <person name="Pjevac P."/>
            <person name="Schreck K."/>
            <person name="Herbold C.W."/>
            <person name="Loy A."/>
        </authorList>
    </citation>
    <scope>NUCLEOTIDE SEQUENCE [LARGE SCALE GENOMIC DNA]</scope>
    <source>
        <strain evidence="1 2">63.6F</strain>
    </source>
</reference>
<comment type="caution">
    <text evidence="1">The sequence shown here is derived from an EMBL/GenBank/DDBJ whole genome shotgun (WGS) entry which is preliminary data.</text>
</comment>
<gene>
    <name evidence="1" type="ORF">E4K67_11890</name>
</gene>
<dbReference type="Proteomes" id="UP000298460">
    <property type="component" value="Unassembled WGS sequence"/>
</dbReference>
<dbReference type="AlphaFoldDB" id="A0A4Z0R664"/>
<dbReference type="EMBL" id="SPQQ01000003">
    <property type="protein sequence ID" value="TGE38611.1"/>
    <property type="molecule type" value="Genomic_DNA"/>
</dbReference>
<keyword evidence="2" id="KW-1185">Reference proteome</keyword>
<dbReference type="RefSeq" id="WP_135546829.1">
    <property type="nucleotide sequence ID" value="NZ_SPQQ01000003.1"/>
</dbReference>
<protein>
    <submittedName>
        <fullName evidence="1">Uncharacterized protein</fullName>
    </submittedName>
</protein>
<proteinExistence type="predicted"/>
<sequence length="261" mass="30732">MHIPIVIDEANIEELLEIIKKESDGLIQCARKCVYIDTDTEIHRLLNEETLKRYEAINMALNLPLKDFDYDFHQLVGTIDEIEEMGRLIQCWITLGSAIETSLQIFLSIYLNDYQNSNWGKWEEFNYDEVKTSLYEVINSLEGDGHIIKEKAKALKKNLKNHLKGKMEVTSLEDMNLQSLVRFFQSEISWDDKYIEALNTIRENRNTIHSFKNRTVNGWDDLVFSLKFYCILLLDLQTMMPPFDDVISDMLQYEADYRDSY</sequence>
<accession>A0A4Z0R664</accession>